<dbReference type="PANTHER" id="PTHR34819:SF3">
    <property type="entry name" value="CELL SURFACE PROTEIN"/>
    <property type="match status" value="1"/>
</dbReference>
<feature type="domain" description="DUF11" evidence="2">
    <location>
        <begin position="34"/>
        <end position="140"/>
    </location>
</feature>
<feature type="compositionally biased region" description="Low complexity" evidence="1">
    <location>
        <begin position="386"/>
        <end position="398"/>
    </location>
</feature>
<dbReference type="NCBIfam" id="TIGR01451">
    <property type="entry name" value="B_ant_repeat"/>
    <property type="match status" value="8"/>
</dbReference>
<feature type="compositionally biased region" description="Low complexity" evidence="1">
    <location>
        <begin position="898"/>
        <end position="910"/>
    </location>
</feature>
<evidence type="ECO:0000313" key="4">
    <source>
        <dbReference type="Proteomes" id="UP000713904"/>
    </source>
</evidence>
<feature type="domain" description="DUF11" evidence="2">
    <location>
        <begin position="418"/>
        <end position="524"/>
    </location>
</feature>
<feature type="domain" description="DUF11" evidence="2">
    <location>
        <begin position="801"/>
        <end position="908"/>
    </location>
</feature>
<dbReference type="EMBL" id="JABGBW010000019">
    <property type="protein sequence ID" value="MBC2576877.1"/>
    <property type="molecule type" value="Genomic_DNA"/>
</dbReference>
<dbReference type="PANTHER" id="PTHR34819">
    <property type="entry name" value="LARGE CYSTEINE-RICH PERIPLASMIC PROTEIN OMCB"/>
    <property type="match status" value="1"/>
</dbReference>
<dbReference type="Pfam" id="PF01345">
    <property type="entry name" value="DUF11"/>
    <property type="match status" value="8"/>
</dbReference>
<feature type="region of interest" description="Disordered" evidence="1">
    <location>
        <begin position="258"/>
        <end position="281"/>
    </location>
</feature>
<evidence type="ECO:0000256" key="1">
    <source>
        <dbReference type="SAM" id="MobiDB-lite"/>
    </source>
</evidence>
<comment type="caution">
    <text evidence="3">The sequence shown here is derived from an EMBL/GenBank/DDBJ whole genome shotgun (WGS) entry which is preliminary data.</text>
</comment>
<reference evidence="3 4" key="1">
    <citation type="submission" date="2020-05" db="EMBL/GenBank/DDBJ databases">
        <title>Draft genome of xy-202 and genomic insight in genome of the genus Peptostreptococcus.</title>
        <authorList>
            <person name="Zhang Z."/>
        </authorList>
    </citation>
    <scope>NUCLEOTIDE SEQUENCE [LARGE SCALE GENOMIC DNA]</scope>
    <source>
        <strain evidence="3 4">DSM 27025</strain>
    </source>
</reference>
<dbReference type="InterPro" id="IPR047589">
    <property type="entry name" value="DUF11_rpt"/>
</dbReference>
<feature type="domain" description="DUF11" evidence="2">
    <location>
        <begin position="162"/>
        <end position="268"/>
    </location>
</feature>
<feature type="compositionally biased region" description="Low complexity" evidence="1">
    <location>
        <begin position="1035"/>
        <end position="1052"/>
    </location>
</feature>
<organism evidence="3 4">
    <name type="scientific">Peptostreptococcus canis</name>
    <dbReference type="NCBI Taxonomy" id="1159213"/>
    <lineage>
        <taxon>Bacteria</taxon>
        <taxon>Bacillati</taxon>
        <taxon>Bacillota</taxon>
        <taxon>Clostridia</taxon>
        <taxon>Peptostreptococcales</taxon>
        <taxon>Peptostreptococcaceae</taxon>
        <taxon>Peptostreptococcus</taxon>
    </lineage>
</organism>
<feature type="domain" description="DUF11" evidence="2">
    <location>
        <begin position="546"/>
        <end position="652"/>
    </location>
</feature>
<proteinExistence type="predicted"/>
<feature type="non-terminal residue" evidence="3">
    <location>
        <position position="1"/>
    </location>
</feature>
<sequence>NTIITGDAKTGFIITNIKSVPPKKEVFKGSETTNIDGKEVNPGEILTYKVTYKNTTGKAQKVVIEDKIPEFTEYVESSADNGGVYSGGTITWTRENLGNGETYEVTFKVKVKESAGGEKLTNEALVKAGKNNLKTNPTNNPVPETPPTDPKKEVFKGSETTNIDGKEVKPGEILTYKVTYKNTTGKAQKVVIEDKIPAFTEYVENSADNGGVYSGGTITWTRENLGNGETYEVTFKVKVKESAGGEKLTNEALVKAGNNNLKTNPTNNPVPETPPTPPKKEVFKGSETTNIDGKEVKPGEILTYKVTYKNTTGKAQKVVIEDKIPEFTEYVENSADNGGVYSGGTITWTRENLGNGETFEVTFKVKVKESAGGEKLTNEALVKAGNNNLKTNPTNNPVPETPPTTPKKEVFKGSETTNIDGKEVNPGEILTYKVTYKNTTGKEQKVVIEDKIPEFTEYVNNSADNGGVYSNGTITWTKASLGNGETFEVTFKVKVKESAGGENLKNEALVKAGKNDLKTNPTNNPVPETPPTPPKKEVFKGTETTSIDGKEVNPGDILTYKITYKNTTGKEQKVVIEDKIPEFTEYVNNSADNGGVYSNGTITWTKENLGNGETFEVTFKVKVKESASGENLKNEALVKAGKNDLKTNPTNNPVPETPPTKPKKEVFKGSTTTNIDGKEVKFGEILTYKITYKNITGKVQKVVIEDKIPEFTEYIDNSADNGGVYSGGKITWTKASLGNGETYEVRFKVKVKESAGGENLKNEALVKAGKNDLKTNPTNNPVPETPPTKPKKEVFKGSTTTNIDGKEVKSGEILTYKITYKNITGKVQKVVIEDKIPEFTEYVDNSADNGGVYSGGTITWTKENLGNGETYEVTFKVKVKESASGENLKNEALVKAGNNNLKTNPTNNPVPETPPTRPKKEVFKGDTTTNIDGKEVNPGEILTYKITYKNTTRKEQDVVITDKIPVHTAYIENSADNDGVYKDGIITWKKKLLAGESITVSFKVKVNNNIDGVILKNMAKVNDGKNDYETNETHNPTPEKTVPNKPTTPNTPDDIIKRLPKTGDGLDPARYAGLFAIPGSILLFFELRRRKNLNK</sequence>
<feature type="region of interest" description="Disordered" evidence="1">
    <location>
        <begin position="386"/>
        <end position="411"/>
    </location>
</feature>
<evidence type="ECO:0000313" key="3">
    <source>
        <dbReference type="EMBL" id="MBC2576877.1"/>
    </source>
</evidence>
<feature type="domain" description="DUF11" evidence="2">
    <location>
        <begin position="290"/>
        <end position="396"/>
    </location>
</feature>
<dbReference type="InterPro" id="IPR001434">
    <property type="entry name" value="OmcB-like_DUF11"/>
</dbReference>
<feature type="region of interest" description="Disordered" evidence="1">
    <location>
        <begin position="898"/>
        <end position="934"/>
    </location>
</feature>
<protein>
    <submittedName>
        <fullName evidence="3">DUF11 domain-containing protein</fullName>
    </submittedName>
</protein>
<dbReference type="Gene3D" id="2.60.40.740">
    <property type="match status" value="8"/>
</dbReference>
<feature type="region of interest" description="Disordered" evidence="1">
    <location>
        <begin position="768"/>
        <end position="793"/>
    </location>
</feature>
<name>A0ABR6TN80_9FIRM</name>
<feature type="compositionally biased region" description="Low complexity" evidence="1">
    <location>
        <begin position="131"/>
        <end position="142"/>
    </location>
</feature>
<dbReference type="Proteomes" id="UP000713904">
    <property type="component" value="Unassembled WGS sequence"/>
</dbReference>
<feature type="domain" description="DUF11" evidence="2">
    <location>
        <begin position="930"/>
        <end position="1033"/>
    </location>
</feature>
<evidence type="ECO:0000259" key="2">
    <source>
        <dbReference type="Pfam" id="PF01345"/>
    </source>
</evidence>
<feature type="region of interest" description="Disordered" evidence="1">
    <location>
        <begin position="1025"/>
        <end position="1060"/>
    </location>
</feature>
<accession>A0ABR6TN80</accession>
<feature type="compositionally biased region" description="Low complexity" evidence="1">
    <location>
        <begin position="258"/>
        <end position="270"/>
    </location>
</feature>
<dbReference type="RefSeq" id="WP_185624893.1">
    <property type="nucleotide sequence ID" value="NZ_JABGBW010000019.1"/>
</dbReference>
<feature type="domain" description="DUF11" evidence="2">
    <location>
        <begin position="673"/>
        <end position="780"/>
    </location>
</feature>
<dbReference type="InterPro" id="IPR051172">
    <property type="entry name" value="Chlamydia_OmcB"/>
</dbReference>
<feature type="region of interest" description="Disordered" evidence="1">
    <location>
        <begin position="515"/>
        <end position="550"/>
    </location>
</feature>
<feature type="region of interest" description="Disordered" evidence="1">
    <location>
        <begin position="131"/>
        <end position="156"/>
    </location>
</feature>
<feature type="region of interest" description="Disordered" evidence="1">
    <location>
        <begin position="643"/>
        <end position="665"/>
    </location>
</feature>
<gene>
    <name evidence="3" type="ORF">HLB29_09435</name>
</gene>
<keyword evidence="4" id="KW-1185">Reference proteome</keyword>